<sequence length="244" mass="26634">RLSAEFLSVQGRLSLAEETLDALAEGREAGQRVRALLPAQIAKLEGRLSSWLEVLRRNVALHANAEGIDVSTACASVLRREQRGLRLEARLGVTQRGLRAAVAEFVPGAGRWEAMPEAPPQGAGLHLSLSACGASAAPSFSPARIWDGRSLLLGIPLVIIPPLGSLDDEVLSVPWAPGVLEPFRQTSEEPDHNQLVKKYRNHPKVKQACAKAREVPLENGADTGVWHDESSYIRERLDELKQWN</sequence>
<reference evidence="1" key="1">
    <citation type="submission" date="2023-10" db="EMBL/GenBank/DDBJ databases">
        <authorList>
            <person name="Chen Y."/>
            <person name="Shah S."/>
            <person name="Dougan E. K."/>
            <person name="Thang M."/>
            <person name="Chan C."/>
        </authorList>
    </citation>
    <scope>NUCLEOTIDE SEQUENCE [LARGE SCALE GENOMIC DNA]</scope>
</reference>
<protein>
    <submittedName>
        <fullName evidence="1">Uncharacterized protein</fullName>
    </submittedName>
</protein>
<comment type="caution">
    <text evidence="1">The sequence shown here is derived from an EMBL/GenBank/DDBJ whole genome shotgun (WGS) entry which is preliminary data.</text>
</comment>
<evidence type="ECO:0000313" key="1">
    <source>
        <dbReference type="EMBL" id="CAK0904557.1"/>
    </source>
</evidence>
<name>A0ABN9Y011_9DINO</name>
<organism evidence="1 2">
    <name type="scientific">Prorocentrum cordatum</name>
    <dbReference type="NCBI Taxonomy" id="2364126"/>
    <lineage>
        <taxon>Eukaryota</taxon>
        <taxon>Sar</taxon>
        <taxon>Alveolata</taxon>
        <taxon>Dinophyceae</taxon>
        <taxon>Prorocentrales</taxon>
        <taxon>Prorocentraceae</taxon>
        <taxon>Prorocentrum</taxon>
    </lineage>
</organism>
<gene>
    <name evidence="1" type="ORF">PCOR1329_LOCUS80524</name>
</gene>
<evidence type="ECO:0000313" key="2">
    <source>
        <dbReference type="Proteomes" id="UP001189429"/>
    </source>
</evidence>
<proteinExistence type="predicted"/>
<accession>A0ABN9Y011</accession>
<keyword evidence="2" id="KW-1185">Reference proteome</keyword>
<dbReference type="EMBL" id="CAUYUJ010021413">
    <property type="protein sequence ID" value="CAK0904557.1"/>
    <property type="molecule type" value="Genomic_DNA"/>
</dbReference>
<feature type="non-terminal residue" evidence="1">
    <location>
        <position position="244"/>
    </location>
</feature>
<dbReference type="Proteomes" id="UP001189429">
    <property type="component" value="Unassembled WGS sequence"/>
</dbReference>
<feature type="non-terminal residue" evidence="1">
    <location>
        <position position="1"/>
    </location>
</feature>